<name>A0A6B8V9V3_9CORY</name>
<organism evidence="2 3">
    <name type="scientific">Corynebacterium kalinowskii</name>
    <dbReference type="NCBI Taxonomy" id="2675216"/>
    <lineage>
        <taxon>Bacteria</taxon>
        <taxon>Bacillati</taxon>
        <taxon>Actinomycetota</taxon>
        <taxon>Actinomycetes</taxon>
        <taxon>Mycobacteriales</taxon>
        <taxon>Corynebacteriaceae</taxon>
        <taxon>Corynebacterium</taxon>
    </lineage>
</organism>
<feature type="compositionally biased region" description="Low complexity" evidence="1">
    <location>
        <begin position="116"/>
        <end position="134"/>
    </location>
</feature>
<dbReference type="PROSITE" id="PS00134">
    <property type="entry name" value="TRYPSIN_HIS"/>
    <property type="match status" value="1"/>
</dbReference>
<proteinExistence type="predicted"/>
<dbReference type="GO" id="GO:0006508">
    <property type="term" value="P:proteolysis"/>
    <property type="evidence" value="ECO:0007669"/>
    <property type="project" value="InterPro"/>
</dbReference>
<dbReference type="InterPro" id="IPR018114">
    <property type="entry name" value="TRYPSIN_HIS"/>
</dbReference>
<sequence>MSFRTVVAGIFVASFTLVGCNFSAGDEVKPAAKLNVNDVVRLCENAMNTELEALSDRKSSPMLLSASISESEITADGFDGKISGTATGKGSLSENFELECKMNGDGGDVKVTLPVKPKTTSTKAKPKPTTTTAKPKSKSNDKDIDRTKVDPEHDKSGERGRDDNLGILYHNSVDWEFLRYPEKVQPGVKIYNVQAQASCSAGFLAREKDKKTLYLITAGHCGKKGDEFAIVNKEGKARKFGTMAASLVDRDAVGAIEGLDIGLIEISDPNLVSPKLPTSYELKGWMSPEKALEGENPICHLGATTGYSCGVPVSIDKDGQFYARGIYDRGDSGGAVFALSKDGAWAVGVASRVSDANKTKGGIMGISDALKGWNLALLG</sequence>
<protein>
    <recommendedName>
        <fullName evidence="4">Peptidase S1 domain-containing protein</fullName>
    </recommendedName>
</protein>
<dbReference type="SUPFAM" id="SSF50494">
    <property type="entry name" value="Trypsin-like serine proteases"/>
    <property type="match status" value="1"/>
</dbReference>
<dbReference type="RefSeq" id="WP_156192254.1">
    <property type="nucleotide sequence ID" value="NZ_CP046452.1"/>
</dbReference>
<feature type="compositionally biased region" description="Basic and acidic residues" evidence="1">
    <location>
        <begin position="138"/>
        <end position="163"/>
    </location>
</feature>
<evidence type="ECO:0008006" key="4">
    <source>
        <dbReference type="Google" id="ProtNLM"/>
    </source>
</evidence>
<dbReference type="InterPro" id="IPR043504">
    <property type="entry name" value="Peptidase_S1_PA_chymotrypsin"/>
</dbReference>
<accession>A0A6B8V9V3</accession>
<feature type="region of interest" description="Disordered" evidence="1">
    <location>
        <begin position="107"/>
        <end position="163"/>
    </location>
</feature>
<dbReference type="InterPro" id="IPR009003">
    <property type="entry name" value="Peptidase_S1_PA"/>
</dbReference>
<evidence type="ECO:0000256" key="1">
    <source>
        <dbReference type="SAM" id="MobiDB-lite"/>
    </source>
</evidence>
<keyword evidence="3" id="KW-1185">Reference proteome</keyword>
<gene>
    <name evidence="2" type="ORF">CKALI_05040</name>
</gene>
<evidence type="ECO:0000313" key="3">
    <source>
        <dbReference type="Proteomes" id="UP000427071"/>
    </source>
</evidence>
<dbReference type="Gene3D" id="2.40.10.10">
    <property type="entry name" value="Trypsin-like serine proteases"/>
    <property type="match status" value="2"/>
</dbReference>
<dbReference type="AlphaFoldDB" id="A0A6B8V9V3"/>
<reference evidence="3" key="1">
    <citation type="submission" date="2019-11" db="EMBL/GenBank/DDBJ databases">
        <title>Complete genome sequence of Corynebacterium kalinowskii 1959, a novel Corynebacterium species isolated from soil of a small paddock in Vilsendorf, Germany.</title>
        <authorList>
            <person name="Schaffert L."/>
            <person name="Ruwe M."/>
            <person name="Milse J."/>
            <person name="Hanuschka K."/>
            <person name="Ortseifen V."/>
            <person name="Droste J."/>
            <person name="Brandt D."/>
            <person name="Schlueter L."/>
            <person name="Kutter Y."/>
            <person name="Vinke S."/>
            <person name="Viehoefer P."/>
            <person name="Jacob L."/>
            <person name="Luebke N.-C."/>
            <person name="Schulte-Berndt E."/>
            <person name="Hain C."/>
            <person name="Linder M."/>
            <person name="Schmidt P."/>
            <person name="Wollenschlaeger L."/>
            <person name="Luttermann T."/>
            <person name="Thieme E."/>
            <person name="Hassa J."/>
            <person name="Haak M."/>
            <person name="Wittchen M."/>
            <person name="Mentz A."/>
            <person name="Persicke M."/>
            <person name="Busche T."/>
            <person name="Ruckert C."/>
        </authorList>
    </citation>
    <scope>NUCLEOTIDE SEQUENCE [LARGE SCALE GENOMIC DNA]</scope>
    <source>
        <strain evidence="3">1959</strain>
    </source>
</reference>
<evidence type="ECO:0000313" key="2">
    <source>
        <dbReference type="EMBL" id="QGU01882.1"/>
    </source>
</evidence>
<dbReference type="PROSITE" id="PS51257">
    <property type="entry name" value="PROKAR_LIPOPROTEIN"/>
    <property type="match status" value="1"/>
</dbReference>
<dbReference type="EMBL" id="CP046452">
    <property type="protein sequence ID" value="QGU01882.1"/>
    <property type="molecule type" value="Genomic_DNA"/>
</dbReference>
<dbReference type="Proteomes" id="UP000427071">
    <property type="component" value="Chromosome"/>
</dbReference>
<dbReference type="KEGG" id="ckw:CKALI_05040"/>
<dbReference type="GO" id="GO:0004252">
    <property type="term" value="F:serine-type endopeptidase activity"/>
    <property type="evidence" value="ECO:0007669"/>
    <property type="project" value="InterPro"/>
</dbReference>